<gene>
    <name evidence="3" type="ORF">C0029_09530</name>
</gene>
<reference evidence="3 4" key="1">
    <citation type="submission" date="2018-01" db="EMBL/GenBank/DDBJ databases">
        <title>The draft genome sequence of Halioglobus japonicus S1-36.</title>
        <authorList>
            <person name="Du Z.-J."/>
            <person name="Shi M.-J."/>
        </authorList>
    </citation>
    <scope>NUCLEOTIDE SEQUENCE [LARGE SCALE GENOMIC DNA]</scope>
    <source>
        <strain evidence="3 4">S1-36</strain>
    </source>
</reference>
<name>A0AAP8SNG7_9GAMM</name>
<evidence type="ECO:0000256" key="1">
    <source>
        <dbReference type="SAM" id="MobiDB-lite"/>
    </source>
</evidence>
<feature type="region of interest" description="Disordered" evidence="1">
    <location>
        <begin position="113"/>
        <end position="146"/>
    </location>
</feature>
<dbReference type="EMBL" id="PKUR01000002">
    <property type="protein sequence ID" value="PLW86625.1"/>
    <property type="molecule type" value="Genomic_DNA"/>
</dbReference>
<sequence length="208" mass="22322">MTGTLDNAKRPSQLGVLALATLLAPLATAQSAHVHGAAELTIAMEGSQLELELNSPAASIVGFEHSARSPEQHQAVSEARKTLEQADQLFELSGGNCELAKADADLAAVMAEKNHDSDDHDDAHHDEDHHAEGHHHDGDDKHAGHDDVHSNIRAHYSYTCADTTALKSITFGSAGLPFGLESVDVMWLSERGQGAQKLDQDKRVINFN</sequence>
<organism evidence="3 4">
    <name type="scientific">Halioglobus japonicus</name>
    <dbReference type="NCBI Taxonomy" id="930805"/>
    <lineage>
        <taxon>Bacteria</taxon>
        <taxon>Pseudomonadati</taxon>
        <taxon>Pseudomonadota</taxon>
        <taxon>Gammaproteobacteria</taxon>
        <taxon>Cellvibrionales</taxon>
        <taxon>Halieaceae</taxon>
        <taxon>Halioglobus</taxon>
    </lineage>
</organism>
<keyword evidence="4" id="KW-1185">Reference proteome</keyword>
<dbReference type="RefSeq" id="WP_084199317.1">
    <property type="nucleotide sequence ID" value="NZ_BMYL01000002.1"/>
</dbReference>
<dbReference type="Proteomes" id="UP000235162">
    <property type="component" value="Unassembled WGS sequence"/>
</dbReference>
<evidence type="ECO:0000313" key="4">
    <source>
        <dbReference type="Proteomes" id="UP000235162"/>
    </source>
</evidence>
<comment type="caution">
    <text evidence="3">The sequence shown here is derived from an EMBL/GenBank/DDBJ whole genome shotgun (WGS) entry which is preliminary data.</text>
</comment>
<dbReference type="Pfam" id="PF10986">
    <property type="entry name" value="ZrgA"/>
    <property type="match status" value="1"/>
</dbReference>
<protein>
    <submittedName>
        <fullName evidence="3">DUF2796 domain-containing protein</fullName>
    </submittedName>
</protein>
<dbReference type="InterPro" id="IPR021253">
    <property type="entry name" value="ZrgA-like"/>
</dbReference>
<evidence type="ECO:0000256" key="2">
    <source>
        <dbReference type="SAM" id="SignalP"/>
    </source>
</evidence>
<feature type="signal peptide" evidence="2">
    <location>
        <begin position="1"/>
        <end position="29"/>
    </location>
</feature>
<keyword evidence="2" id="KW-0732">Signal</keyword>
<evidence type="ECO:0000313" key="3">
    <source>
        <dbReference type="EMBL" id="PLW86625.1"/>
    </source>
</evidence>
<accession>A0AAP8SNG7</accession>
<feature type="chain" id="PRO_5042865596" evidence="2">
    <location>
        <begin position="30"/>
        <end position="208"/>
    </location>
</feature>
<dbReference type="AlphaFoldDB" id="A0AAP8SNG7"/>
<dbReference type="KEGG" id="hja:BST95_10500"/>
<proteinExistence type="predicted"/>